<evidence type="ECO:0000313" key="1">
    <source>
        <dbReference type="EMBL" id="PZC76635.1"/>
    </source>
</evidence>
<keyword evidence="2" id="KW-1185">Reference proteome</keyword>
<dbReference type="Proteomes" id="UP000249218">
    <property type="component" value="Unassembled WGS sequence"/>
</dbReference>
<evidence type="ECO:0000313" key="2">
    <source>
        <dbReference type="Proteomes" id="UP000249218"/>
    </source>
</evidence>
<sequence>MPPSWIVNLKSAECLTVVTLPVAGNIDITHPMSRIPRDKTIQVMLKPYSIYNLRRSKCSQTVPILVSPKPPNTGHALVN</sequence>
<dbReference type="AlphaFoldDB" id="A0A2W1BSM3"/>
<organism evidence="1 2">
    <name type="scientific">Helicoverpa armigera</name>
    <name type="common">Cotton bollworm</name>
    <name type="synonym">Heliothis armigera</name>
    <dbReference type="NCBI Taxonomy" id="29058"/>
    <lineage>
        <taxon>Eukaryota</taxon>
        <taxon>Metazoa</taxon>
        <taxon>Ecdysozoa</taxon>
        <taxon>Arthropoda</taxon>
        <taxon>Hexapoda</taxon>
        <taxon>Insecta</taxon>
        <taxon>Pterygota</taxon>
        <taxon>Neoptera</taxon>
        <taxon>Endopterygota</taxon>
        <taxon>Lepidoptera</taxon>
        <taxon>Glossata</taxon>
        <taxon>Ditrysia</taxon>
        <taxon>Noctuoidea</taxon>
        <taxon>Noctuidae</taxon>
        <taxon>Heliothinae</taxon>
        <taxon>Helicoverpa</taxon>
    </lineage>
</organism>
<reference evidence="1 2" key="1">
    <citation type="journal article" date="2017" name="BMC Biol.">
        <title>Genomic innovations, transcriptional plasticity and gene loss underlying the evolution and divergence of two highly polyphagous and invasive Helicoverpa pest species.</title>
        <authorList>
            <person name="Pearce S.L."/>
            <person name="Clarke D.F."/>
            <person name="East P.D."/>
            <person name="Elfekih S."/>
            <person name="Gordon K.H."/>
            <person name="Jermiin L.S."/>
            <person name="McGaughran A."/>
            <person name="Oakeshott J.G."/>
            <person name="Papanikolaou A."/>
            <person name="Perera O.P."/>
            <person name="Rane R.V."/>
            <person name="Richards S."/>
            <person name="Tay W.T."/>
            <person name="Walsh T.K."/>
            <person name="Anderson A."/>
            <person name="Anderson C.J."/>
            <person name="Asgari S."/>
            <person name="Board P.G."/>
            <person name="Bretschneider A."/>
            <person name="Campbell P.M."/>
            <person name="Chertemps T."/>
            <person name="Christeller J.T."/>
            <person name="Coppin C.W."/>
            <person name="Downes S.J."/>
            <person name="Duan G."/>
            <person name="Farnsworth C.A."/>
            <person name="Good R.T."/>
            <person name="Han L.B."/>
            <person name="Han Y.C."/>
            <person name="Hatje K."/>
            <person name="Horne I."/>
            <person name="Huang Y.P."/>
            <person name="Hughes D.S."/>
            <person name="Jacquin-Joly E."/>
            <person name="James W."/>
            <person name="Jhangiani S."/>
            <person name="Kollmar M."/>
            <person name="Kuwar S.S."/>
            <person name="Li S."/>
            <person name="Liu N.Y."/>
            <person name="Maibeche M.T."/>
            <person name="Miller J.R."/>
            <person name="Montagne N."/>
            <person name="Perry T."/>
            <person name="Qu J."/>
            <person name="Song S.V."/>
            <person name="Sutton G.G."/>
            <person name="Vogel H."/>
            <person name="Walenz B.P."/>
            <person name="Xu W."/>
            <person name="Zhang H.J."/>
            <person name="Zou Z."/>
            <person name="Batterham P."/>
            <person name="Edwards O.R."/>
            <person name="Feyereisen R."/>
            <person name="Gibbs R.A."/>
            <person name="Heckel D.G."/>
            <person name="McGrath A."/>
            <person name="Robin C."/>
            <person name="Scherer S.E."/>
            <person name="Worley K.C."/>
            <person name="Wu Y.D."/>
        </authorList>
    </citation>
    <scope>NUCLEOTIDE SEQUENCE [LARGE SCALE GENOMIC DNA]</scope>
    <source>
        <strain evidence="1">Harm_GR_Male_#8</strain>
        <tissue evidence="1">Whole organism</tissue>
    </source>
</reference>
<protein>
    <submittedName>
        <fullName evidence="1">Uncharacterized protein</fullName>
    </submittedName>
</protein>
<name>A0A2W1BSM3_HELAM</name>
<dbReference type="EMBL" id="KZ149951">
    <property type="protein sequence ID" value="PZC76635.1"/>
    <property type="molecule type" value="Genomic_DNA"/>
</dbReference>
<proteinExistence type="predicted"/>
<gene>
    <name evidence="1" type="primary">HaOG204403</name>
    <name evidence="1" type="ORF">B5X24_HaOG204403</name>
</gene>
<accession>A0A2W1BSM3</accession>